<feature type="coiled-coil region" evidence="1">
    <location>
        <begin position="15"/>
        <end position="64"/>
    </location>
</feature>
<comment type="caution">
    <text evidence="3">The sequence shown here is derived from an EMBL/GenBank/DDBJ whole genome shotgun (WGS) entry which is preliminary data.</text>
</comment>
<keyword evidence="1" id="KW-0175">Coiled coil</keyword>
<protein>
    <recommendedName>
        <fullName evidence="6">T-complex protein 10</fullName>
    </recommendedName>
</protein>
<evidence type="ECO:0008006" key="6">
    <source>
        <dbReference type="Google" id="ProtNLM"/>
    </source>
</evidence>
<reference evidence="4 5" key="1">
    <citation type="submission" date="2017-12" db="EMBL/GenBank/DDBJ databases">
        <authorList>
            <person name="Pombert J.-F."/>
            <person name="Haag K.L."/>
            <person name="Ebert D."/>
        </authorList>
    </citation>
    <scope>NUCLEOTIDE SEQUENCE [LARGE SCALE GENOMIC DNA]</scope>
    <source>
        <strain evidence="3">BE-OM-2</strain>
        <strain evidence="2">IL-BN-2</strain>
    </source>
</reference>
<evidence type="ECO:0000313" key="3">
    <source>
        <dbReference type="EMBL" id="TBU05149.1"/>
    </source>
</evidence>
<dbReference type="Proteomes" id="UP000291404">
    <property type="component" value="Unassembled WGS sequence"/>
</dbReference>
<dbReference type="VEuPathDB" id="MicrosporidiaDB:CWI36_0669p0010"/>
<evidence type="ECO:0000256" key="1">
    <source>
        <dbReference type="SAM" id="Coils"/>
    </source>
</evidence>
<dbReference type="EMBL" id="PITI01000669">
    <property type="protein sequence ID" value="TBU05149.1"/>
    <property type="molecule type" value="Genomic_DNA"/>
</dbReference>
<gene>
    <name evidence="3" type="ORF">CWI36_0669p0010</name>
    <name evidence="2" type="ORF">CWI39_1657p0020</name>
</gene>
<evidence type="ECO:0000313" key="2">
    <source>
        <dbReference type="EMBL" id="TBU00518.1"/>
    </source>
</evidence>
<dbReference type="EMBL" id="PIXR01001657">
    <property type="protein sequence ID" value="TBU00518.1"/>
    <property type="molecule type" value="Genomic_DNA"/>
</dbReference>
<evidence type="ECO:0000313" key="5">
    <source>
        <dbReference type="Proteomes" id="UP000293045"/>
    </source>
</evidence>
<dbReference type="Proteomes" id="UP000293045">
    <property type="component" value="Unassembled WGS sequence"/>
</dbReference>
<dbReference type="VEuPathDB" id="MicrosporidiaDB:CWI39_1657p0020"/>
<dbReference type="Gene3D" id="2.60.450.20">
    <property type="match status" value="1"/>
</dbReference>
<dbReference type="InterPro" id="IPR047002">
    <property type="entry name" value="Tcp10_C_sf"/>
</dbReference>
<organism evidence="3 4">
    <name type="scientific">Hamiltosporidium magnivora</name>
    <dbReference type="NCBI Taxonomy" id="148818"/>
    <lineage>
        <taxon>Eukaryota</taxon>
        <taxon>Fungi</taxon>
        <taxon>Fungi incertae sedis</taxon>
        <taxon>Microsporidia</taxon>
        <taxon>Dubosqiidae</taxon>
        <taxon>Hamiltosporidium</taxon>
    </lineage>
</organism>
<proteinExistence type="predicted"/>
<sequence length="146" mass="17000">MPGIAYELGNPLFMRTSIKEKINSIQALIDKMENKKNFSLIEILKEEIIKLKNLNDQYKSYIDTKKVVHTDSLKNKTRYHLKDGSTYVVNKNGKYRYLYDASTKIITYEFSNGQIEKTFPGGIKEIRYPDGTITIRNGEKDYDCIK</sequence>
<accession>A0A4Q9LBE8</accession>
<keyword evidence="4" id="KW-1185">Reference proteome</keyword>
<dbReference type="AlphaFoldDB" id="A0A4Q9LBE8"/>
<name>A0A4Q9LBE8_9MICR</name>
<evidence type="ECO:0000313" key="4">
    <source>
        <dbReference type="Proteomes" id="UP000291404"/>
    </source>
</evidence>